<organism evidence="4 5">
    <name type="scientific">Fulvitalea axinellae</name>
    <dbReference type="NCBI Taxonomy" id="1182444"/>
    <lineage>
        <taxon>Bacteria</taxon>
        <taxon>Pseudomonadati</taxon>
        <taxon>Bacteroidota</taxon>
        <taxon>Cytophagia</taxon>
        <taxon>Cytophagales</taxon>
        <taxon>Persicobacteraceae</taxon>
        <taxon>Fulvitalea</taxon>
    </lineage>
</organism>
<evidence type="ECO:0000256" key="1">
    <source>
        <dbReference type="SAM" id="Coils"/>
    </source>
</evidence>
<protein>
    <recommendedName>
        <fullName evidence="3">DUF6377 domain-containing protein</fullName>
    </recommendedName>
</protein>
<keyword evidence="4" id="KW-0614">Plasmid</keyword>
<feature type="transmembrane region" description="Helical" evidence="2">
    <location>
        <begin position="325"/>
        <end position="345"/>
    </location>
</feature>
<evidence type="ECO:0000313" key="4">
    <source>
        <dbReference type="EMBL" id="BDD11730.1"/>
    </source>
</evidence>
<gene>
    <name evidence="4" type="ORF">FUAX_41620</name>
</gene>
<reference evidence="4 5" key="1">
    <citation type="submission" date="2021-12" db="EMBL/GenBank/DDBJ databases">
        <title>Genome sequencing of bacteria with rrn-lacking chromosome and rrn-plasmid.</title>
        <authorList>
            <person name="Anda M."/>
            <person name="Iwasaki W."/>
        </authorList>
    </citation>
    <scope>NUCLEOTIDE SEQUENCE [LARGE SCALE GENOMIC DNA]</scope>
    <source>
        <strain evidence="4 5">DSM 100852</strain>
        <plasmid evidence="4 5">pFA1</plasmid>
    </source>
</reference>
<keyword evidence="5" id="KW-1185">Reference proteome</keyword>
<dbReference type="Pfam" id="PF19904">
    <property type="entry name" value="DUF6377"/>
    <property type="match status" value="1"/>
</dbReference>
<dbReference type="Proteomes" id="UP001348817">
    <property type="component" value="Plasmid pFA1"/>
</dbReference>
<dbReference type="RefSeq" id="WP_338394844.1">
    <property type="nucleotide sequence ID" value="NZ_AP025315.1"/>
</dbReference>
<evidence type="ECO:0000256" key="2">
    <source>
        <dbReference type="SAM" id="Phobius"/>
    </source>
</evidence>
<proteinExistence type="predicted"/>
<evidence type="ECO:0000259" key="3">
    <source>
        <dbReference type="Pfam" id="PF19904"/>
    </source>
</evidence>
<feature type="coiled-coil region" evidence="1">
    <location>
        <begin position="345"/>
        <end position="386"/>
    </location>
</feature>
<keyword evidence="2" id="KW-1133">Transmembrane helix</keyword>
<geneLocation type="plasmid" evidence="4 5">
    <name>pFA1</name>
</geneLocation>
<feature type="domain" description="DUF6377" evidence="3">
    <location>
        <begin position="253"/>
        <end position="499"/>
    </location>
</feature>
<dbReference type="AlphaFoldDB" id="A0AAU9DGP3"/>
<dbReference type="SUPFAM" id="SSF48452">
    <property type="entry name" value="TPR-like"/>
    <property type="match status" value="1"/>
</dbReference>
<dbReference type="EMBL" id="AP025315">
    <property type="protein sequence ID" value="BDD11730.1"/>
    <property type="molecule type" value="Genomic_DNA"/>
</dbReference>
<keyword evidence="1" id="KW-0175">Coiled coil</keyword>
<dbReference type="KEGG" id="fax:FUAX_41620"/>
<keyword evidence="2" id="KW-0472">Membrane</keyword>
<name>A0AAU9DGP3_9BACT</name>
<evidence type="ECO:0000313" key="5">
    <source>
        <dbReference type="Proteomes" id="UP001348817"/>
    </source>
</evidence>
<sequence>MWGWVLIIAGIIFGNHDKSSEETFSVLDQTLERKANYDKAYSNKIDSLIAEIDHEQSPLNLYKEFLNISDLYLHFNADSALAYSIKAARQTPFLNNEREHVNGILHLANAHLHAGLINEAASYLKFARERIKDKSLLPTFFSYQLEYQQALLGYRPPKTLQEMYSYQIKAYRDSLVQALPEGSNEVTKYQAESLLEQGLTAQARSLLQTALKRIDPQDEIYPDLTYLIAQSYSQSGDIPLYKEFLALSATQNIKMAHKDNPALRELATQLYNEGNTAKAYEYIKHAHANAIESRIKVSSYPVWETFSILTKSNEKLLRTQSYNRLLLLSLSAVIATVLSVGVFFLRRQASKLKESNTSLESLSEELKQKQKQIEKTNSQLTQLSQVQKQHIVHYLQLCSDYIGKIDEYRLGLFRIAKRSQKEQLLQNLKSTEIIDTELKSFYRDFDKSFLAIYPDFIEEYNKLLLPEEHISPKKGELMNAELRIFALVLLGIPESARIASFLRYSPSTIYNYRTKAKNRFKGDRDDFEQKVMEIGRKS</sequence>
<dbReference type="InterPro" id="IPR045957">
    <property type="entry name" value="DUF6377"/>
</dbReference>
<accession>A0AAU9DGP3</accession>
<keyword evidence="2" id="KW-0812">Transmembrane</keyword>
<dbReference type="InterPro" id="IPR011990">
    <property type="entry name" value="TPR-like_helical_dom_sf"/>
</dbReference>